<comment type="caution">
    <text evidence="7">The sequence shown here is derived from an EMBL/GenBank/DDBJ whole genome shotgun (WGS) entry which is preliminary data.</text>
</comment>
<dbReference type="AlphaFoldDB" id="A0A1B7TAT5"/>
<dbReference type="GO" id="GO:0006388">
    <property type="term" value="P:tRNA splicing, via endonucleolytic cleavage and ligation"/>
    <property type="evidence" value="ECO:0007669"/>
    <property type="project" value="TreeGrafter"/>
</dbReference>
<evidence type="ECO:0000256" key="4">
    <source>
        <dbReference type="ARBA" id="ARBA00022679"/>
    </source>
</evidence>
<sequence>MSESKRDIHISKLLSKILRHQAAHEGLKIDSKGFVRIEELLGNNKFKSFRTNKEDIIRVCDNNNKKRFEISEDGQFIRAVQGHSLKTIDSNEIYEQITLRDLHIVPNFNKITSEKEYFIIHGTSIKNYNTIIETGYLKKMNRTHVHFTFENNIQEDKVISGFRNSSKILIYINLIGLLNDPNFKDKVFLSKNKVILVSEDIPTKFIHHHLNKN</sequence>
<dbReference type="EMBL" id="LXPE01000039">
    <property type="protein sequence ID" value="OBA25844.1"/>
    <property type="molecule type" value="Genomic_DNA"/>
</dbReference>
<evidence type="ECO:0000256" key="3">
    <source>
        <dbReference type="ARBA" id="ARBA00012007"/>
    </source>
</evidence>
<dbReference type="Gene3D" id="3.20.170.30">
    <property type="match status" value="1"/>
</dbReference>
<dbReference type="InterPro" id="IPR042081">
    <property type="entry name" value="RNA_2'-PTrans_C"/>
</dbReference>
<reference evidence="8" key="1">
    <citation type="journal article" date="2016" name="Proc. Natl. Acad. Sci. U.S.A.">
        <title>Comparative genomics of biotechnologically important yeasts.</title>
        <authorList>
            <person name="Riley R."/>
            <person name="Haridas S."/>
            <person name="Wolfe K.H."/>
            <person name="Lopes M.R."/>
            <person name="Hittinger C.T."/>
            <person name="Goeker M."/>
            <person name="Salamov A.A."/>
            <person name="Wisecaver J.H."/>
            <person name="Long T.M."/>
            <person name="Calvey C.H."/>
            <person name="Aerts A.L."/>
            <person name="Barry K.W."/>
            <person name="Choi C."/>
            <person name="Clum A."/>
            <person name="Coughlan A.Y."/>
            <person name="Deshpande S."/>
            <person name="Douglass A.P."/>
            <person name="Hanson S.J."/>
            <person name="Klenk H.-P."/>
            <person name="LaButti K.M."/>
            <person name="Lapidus A."/>
            <person name="Lindquist E.A."/>
            <person name="Lipzen A.M."/>
            <person name="Meier-Kolthoff J.P."/>
            <person name="Ohm R.A."/>
            <person name="Otillar R.P."/>
            <person name="Pangilinan J.L."/>
            <person name="Peng Y."/>
            <person name="Rokas A."/>
            <person name="Rosa C.A."/>
            <person name="Scheuner C."/>
            <person name="Sibirny A.A."/>
            <person name="Slot J.C."/>
            <person name="Stielow J.B."/>
            <person name="Sun H."/>
            <person name="Kurtzman C.P."/>
            <person name="Blackwell M."/>
            <person name="Grigoriev I.V."/>
            <person name="Jeffries T.W."/>
        </authorList>
    </citation>
    <scope>NUCLEOTIDE SEQUENCE [LARGE SCALE GENOMIC DNA]</scope>
    <source>
        <strain evidence="8">NRRL Y-1626</strain>
    </source>
</reference>
<dbReference type="Proteomes" id="UP000092321">
    <property type="component" value="Unassembled WGS sequence"/>
</dbReference>
<evidence type="ECO:0000313" key="8">
    <source>
        <dbReference type="Proteomes" id="UP000092321"/>
    </source>
</evidence>
<organism evidence="7 8">
    <name type="scientific">Hanseniaspora valbyensis NRRL Y-1626</name>
    <dbReference type="NCBI Taxonomy" id="766949"/>
    <lineage>
        <taxon>Eukaryota</taxon>
        <taxon>Fungi</taxon>
        <taxon>Dikarya</taxon>
        <taxon>Ascomycota</taxon>
        <taxon>Saccharomycotina</taxon>
        <taxon>Saccharomycetes</taxon>
        <taxon>Saccharomycodales</taxon>
        <taxon>Saccharomycodaceae</taxon>
        <taxon>Hanseniaspora</taxon>
    </lineage>
</organism>
<accession>A0A1B7TAT5</accession>
<keyword evidence="5" id="KW-0520">NAD</keyword>
<evidence type="ECO:0000256" key="1">
    <source>
        <dbReference type="ARBA" id="ARBA00003343"/>
    </source>
</evidence>
<gene>
    <name evidence="7" type="ORF">HANVADRAFT_53614</name>
</gene>
<dbReference type="PANTHER" id="PTHR12684:SF2">
    <property type="entry name" value="TRNA 2'-PHOSPHOTRANSFERASE 1"/>
    <property type="match status" value="1"/>
</dbReference>
<dbReference type="Pfam" id="PF01885">
    <property type="entry name" value="PTS_2-RNA"/>
    <property type="match status" value="1"/>
</dbReference>
<name>A0A1B7TAT5_9ASCO</name>
<dbReference type="Gene3D" id="1.10.10.970">
    <property type="entry name" value="RNA 2'-phosphotransferase, Tpt1/KptA family, N-terminal domain"/>
    <property type="match status" value="1"/>
</dbReference>
<protein>
    <recommendedName>
        <fullName evidence="3">2'-phosphotransferase</fullName>
        <ecNumber evidence="3">2.7.1.160</ecNumber>
    </recommendedName>
</protein>
<dbReference type="PANTHER" id="PTHR12684">
    <property type="entry name" value="PUTATIVE PHOSPHOTRANSFERASE"/>
    <property type="match status" value="1"/>
</dbReference>
<proteinExistence type="inferred from homology"/>
<dbReference type="InterPro" id="IPR002745">
    <property type="entry name" value="Ptrans_KptA/Tpt1"/>
</dbReference>
<dbReference type="SUPFAM" id="SSF56399">
    <property type="entry name" value="ADP-ribosylation"/>
    <property type="match status" value="1"/>
</dbReference>
<dbReference type="OrthoDB" id="419694at2759"/>
<evidence type="ECO:0000256" key="6">
    <source>
        <dbReference type="ARBA" id="ARBA00047949"/>
    </source>
</evidence>
<comment type="similarity">
    <text evidence="2">Belongs to the KptA/TPT1 family.</text>
</comment>
<evidence type="ECO:0000313" key="7">
    <source>
        <dbReference type="EMBL" id="OBA25844.1"/>
    </source>
</evidence>
<evidence type="ECO:0000256" key="2">
    <source>
        <dbReference type="ARBA" id="ARBA00009836"/>
    </source>
</evidence>
<dbReference type="InterPro" id="IPR042080">
    <property type="entry name" value="RNA_2'-PTrans_N"/>
</dbReference>
<dbReference type="EC" id="2.7.1.160" evidence="3"/>
<keyword evidence="4 7" id="KW-0808">Transferase</keyword>
<comment type="function">
    <text evidence="1">Catalyzes the last step of tRNA splicing, the transfer of the splice junction 2'-phosphate from ligated tRNA to NAD to produce ADP-ribose 1''-2'' cyclic phosphate.</text>
</comment>
<comment type="catalytic activity">
    <reaction evidence="6">
        <text>2'-phospho-[ligated tRNA] + NAD(+) = mature tRNA + ADP-alpha-D-ribose 1'',2''-cyclic phosphate + nicotinamide</text>
        <dbReference type="Rhea" id="RHEA:23324"/>
        <dbReference type="Rhea" id="RHEA-COMP:11106"/>
        <dbReference type="Rhea" id="RHEA-COMP:11107"/>
        <dbReference type="ChEBI" id="CHEBI:17154"/>
        <dbReference type="ChEBI" id="CHEBI:57540"/>
        <dbReference type="ChEBI" id="CHEBI:76596"/>
        <dbReference type="ChEBI" id="CHEBI:82883"/>
        <dbReference type="ChEBI" id="CHEBI:85027"/>
        <dbReference type="EC" id="2.7.1.160"/>
    </reaction>
</comment>
<keyword evidence="8" id="KW-1185">Reference proteome</keyword>
<dbReference type="GO" id="GO:0000215">
    <property type="term" value="F:tRNA 2'-phosphotransferase activity"/>
    <property type="evidence" value="ECO:0007669"/>
    <property type="project" value="UniProtKB-EC"/>
</dbReference>
<evidence type="ECO:0000256" key="5">
    <source>
        <dbReference type="ARBA" id="ARBA00023027"/>
    </source>
</evidence>